<proteinExistence type="predicted"/>
<evidence type="ECO:0000313" key="8">
    <source>
        <dbReference type="Proteomes" id="UP000198462"/>
    </source>
</evidence>
<evidence type="ECO:0000313" key="7">
    <source>
        <dbReference type="EMBL" id="OWV32163.1"/>
    </source>
</evidence>
<sequence length="810" mass="87168">MANSPQLRFSRRHIGPALSPLPQLKKGDCGSGLFPTEAVAGGFVRRNRGFLEIRPTVVIAALAVLGLPVAPGAAQQPLPDAEVEGDVPASEPGPGTSGTADADDVPEPVEPSIGDDEFGDALPDLDDDAFSDFSRSLERAERPIPVAETELAAEESEAEAAAAEENGAEEVDSAFETIEPVEIREDVLAQPLVPLQELQVTDLAEAEAVEEDAPLPEVRYYLAIEGLEDVGLEGEFLDASALDEGDGSADNAAMLRARANADEELAKRLLDSRGYFDAAVGAEVILPPEPDGRYRVLLAVSPGEQYTFSDVSIVGEDEAIPPRLVSDNLPIEAGDPIVADEVISAEASIDLVFPFNGYPFAEVEQRAILLDEETKTGDYVLPVDLGPRSRFRNIETEGDLAFDQEHVELLARFDEGDLYDVRMEDDLREAMIATGLFNSVSIEPLNTRDYNEDGTMAVDLLVRQDAGPSRTLSAELGYGTGEGARIEGGWTHRNLFPPEGELDLRATVGTREQGAAAIFRRSNAGERDRTVLLGVEAGRSDFPAYNAYTLSLRGRVSKESTPIWQKRWSYAYGAELIATNESQDGDPAIFDFDTAFLIGAVSGLVTYDASNSLLNPTKGWKASLRLSPEAALGGGDVRPYIVSQVDLSGYFPVSQDLTIAGRVRIGSINGISRDEIAPSRRLYGGGGGSVRGYGFQEIGPARVEITPPDPDDPDDTEPDIDYQPIGGRSVNEAAIEARYRFGNFGVVGFVDAGQVYTEQYPQFGDLQYGAGIGGRYYTNFGPFRLDLAIPLNKQPGQSDWAVYVSIGQAF</sequence>
<dbReference type="PANTHER" id="PTHR12815">
    <property type="entry name" value="SORTING AND ASSEMBLY MACHINERY SAMM50 PROTEIN FAMILY MEMBER"/>
    <property type="match status" value="1"/>
</dbReference>
<evidence type="ECO:0000256" key="3">
    <source>
        <dbReference type="ARBA" id="ARBA00022692"/>
    </source>
</evidence>
<feature type="region of interest" description="Disordered" evidence="5">
    <location>
        <begin position="152"/>
        <end position="171"/>
    </location>
</feature>
<dbReference type="Gene3D" id="2.40.160.50">
    <property type="entry name" value="membrane protein fhac: a member of the omp85/tpsb transporter family"/>
    <property type="match status" value="1"/>
</dbReference>
<dbReference type="AlphaFoldDB" id="A0A219B205"/>
<comment type="subcellular location">
    <subcellularLocation>
        <location evidence="1">Membrane</location>
    </subcellularLocation>
</comment>
<feature type="region of interest" description="Disordered" evidence="5">
    <location>
        <begin position="1"/>
        <end position="22"/>
    </location>
</feature>
<dbReference type="Gene3D" id="3.10.20.310">
    <property type="entry name" value="membrane protein fhac"/>
    <property type="match status" value="1"/>
</dbReference>
<feature type="compositionally biased region" description="Acidic residues" evidence="5">
    <location>
        <begin position="101"/>
        <end position="129"/>
    </location>
</feature>
<gene>
    <name evidence="7" type="ORF">B5C34_00990</name>
</gene>
<name>A0A219B205_9SPHN</name>
<feature type="compositionally biased region" description="Acidic residues" evidence="5">
    <location>
        <begin position="709"/>
        <end position="720"/>
    </location>
</feature>
<feature type="domain" description="Bacterial surface antigen (D15)" evidence="6">
    <location>
        <begin position="502"/>
        <end position="810"/>
    </location>
</feature>
<dbReference type="InterPro" id="IPR000184">
    <property type="entry name" value="Bac_surfAg_D15"/>
</dbReference>
<keyword evidence="3" id="KW-0812">Transmembrane</keyword>
<evidence type="ECO:0000256" key="4">
    <source>
        <dbReference type="ARBA" id="ARBA00023136"/>
    </source>
</evidence>
<evidence type="ECO:0000259" key="6">
    <source>
        <dbReference type="Pfam" id="PF01103"/>
    </source>
</evidence>
<protein>
    <recommendedName>
        <fullName evidence="6">Bacterial surface antigen (D15) domain-containing protein</fullName>
    </recommendedName>
</protein>
<organism evidence="7 8">
    <name type="scientific">Pacificimonas flava</name>
    <dbReference type="NCBI Taxonomy" id="1234595"/>
    <lineage>
        <taxon>Bacteria</taxon>
        <taxon>Pseudomonadati</taxon>
        <taxon>Pseudomonadota</taxon>
        <taxon>Alphaproteobacteria</taxon>
        <taxon>Sphingomonadales</taxon>
        <taxon>Sphingosinicellaceae</taxon>
        <taxon>Pacificimonas</taxon>
    </lineage>
</organism>
<dbReference type="GO" id="GO:0019867">
    <property type="term" value="C:outer membrane"/>
    <property type="evidence" value="ECO:0007669"/>
    <property type="project" value="InterPro"/>
</dbReference>
<dbReference type="PANTHER" id="PTHR12815:SF18">
    <property type="entry name" value="SORTING AND ASSEMBLY MACHINERY COMPONENT 50 HOMOLOG"/>
    <property type="match status" value="1"/>
</dbReference>
<feature type="region of interest" description="Disordered" evidence="5">
    <location>
        <begin position="75"/>
        <end position="129"/>
    </location>
</feature>
<dbReference type="Proteomes" id="UP000198462">
    <property type="component" value="Unassembled WGS sequence"/>
</dbReference>
<comment type="caution">
    <text evidence="7">The sequence shown here is derived from an EMBL/GenBank/DDBJ whole genome shotgun (WGS) entry which is preliminary data.</text>
</comment>
<accession>A0A219B205</accession>
<evidence type="ECO:0000256" key="2">
    <source>
        <dbReference type="ARBA" id="ARBA00022452"/>
    </source>
</evidence>
<feature type="region of interest" description="Disordered" evidence="5">
    <location>
        <begin position="706"/>
        <end position="725"/>
    </location>
</feature>
<evidence type="ECO:0000256" key="1">
    <source>
        <dbReference type="ARBA" id="ARBA00004370"/>
    </source>
</evidence>
<dbReference type="OrthoDB" id="9769707at2"/>
<dbReference type="Pfam" id="PF01103">
    <property type="entry name" value="Omp85"/>
    <property type="match status" value="1"/>
</dbReference>
<dbReference type="EMBL" id="NFZT01000001">
    <property type="protein sequence ID" value="OWV32163.1"/>
    <property type="molecule type" value="Genomic_DNA"/>
</dbReference>
<reference evidence="8" key="1">
    <citation type="submission" date="2017-05" db="EMBL/GenBank/DDBJ databases">
        <authorList>
            <person name="Lin X."/>
        </authorList>
    </citation>
    <scope>NUCLEOTIDE SEQUENCE [LARGE SCALE GENOMIC DNA]</scope>
    <source>
        <strain evidence="8">JLT2012</strain>
    </source>
</reference>
<keyword evidence="4" id="KW-0472">Membrane</keyword>
<keyword evidence="8" id="KW-1185">Reference proteome</keyword>
<dbReference type="InterPro" id="IPR039910">
    <property type="entry name" value="D15-like"/>
</dbReference>
<keyword evidence="2" id="KW-1134">Transmembrane beta strand</keyword>
<evidence type="ECO:0000256" key="5">
    <source>
        <dbReference type="SAM" id="MobiDB-lite"/>
    </source>
</evidence>